<keyword evidence="5 6" id="KW-0472">Membrane</keyword>
<dbReference type="PANTHER" id="PTHR10994">
    <property type="entry name" value="RETICULON"/>
    <property type="match status" value="1"/>
</dbReference>
<evidence type="ECO:0000256" key="3">
    <source>
        <dbReference type="ARBA" id="ARBA00022824"/>
    </source>
</evidence>
<dbReference type="AlphaFoldDB" id="A0AAD7M5J6"/>
<comment type="subcellular location">
    <subcellularLocation>
        <location evidence="1 6">Endoplasmic reticulum membrane</location>
        <topology evidence="1 6">Multi-pass membrane protein</topology>
    </subcellularLocation>
</comment>
<keyword evidence="2 6" id="KW-0812">Transmembrane</keyword>
<feature type="domain" description="Reticulon" evidence="7">
    <location>
        <begin position="35"/>
        <end position="221"/>
    </location>
</feature>
<dbReference type="GO" id="GO:0005789">
    <property type="term" value="C:endoplasmic reticulum membrane"/>
    <property type="evidence" value="ECO:0007669"/>
    <property type="project" value="UniProtKB-SubCell"/>
</dbReference>
<feature type="transmembrane region" description="Helical" evidence="6">
    <location>
        <begin position="137"/>
        <end position="164"/>
    </location>
</feature>
<organism evidence="8 9">
    <name type="scientific">Quillaja saponaria</name>
    <name type="common">Soap bark tree</name>
    <dbReference type="NCBI Taxonomy" id="32244"/>
    <lineage>
        <taxon>Eukaryota</taxon>
        <taxon>Viridiplantae</taxon>
        <taxon>Streptophyta</taxon>
        <taxon>Embryophyta</taxon>
        <taxon>Tracheophyta</taxon>
        <taxon>Spermatophyta</taxon>
        <taxon>Magnoliopsida</taxon>
        <taxon>eudicotyledons</taxon>
        <taxon>Gunneridae</taxon>
        <taxon>Pentapetalae</taxon>
        <taxon>rosids</taxon>
        <taxon>fabids</taxon>
        <taxon>Fabales</taxon>
        <taxon>Quillajaceae</taxon>
        <taxon>Quillaja</taxon>
    </lineage>
</organism>
<feature type="transmembrane region" description="Helical" evidence="6">
    <location>
        <begin position="44"/>
        <end position="61"/>
    </location>
</feature>
<evidence type="ECO:0000313" key="9">
    <source>
        <dbReference type="Proteomes" id="UP001163823"/>
    </source>
</evidence>
<reference evidence="8" key="1">
    <citation type="journal article" date="2023" name="Science">
        <title>Elucidation of the pathway for biosynthesis of saponin adjuvants from the soapbark tree.</title>
        <authorList>
            <person name="Reed J."/>
            <person name="Orme A."/>
            <person name="El-Demerdash A."/>
            <person name="Owen C."/>
            <person name="Martin L.B.B."/>
            <person name="Misra R.C."/>
            <person name="Kikuchi S."/>
            <person name="Rejzek M."/>
            <person name="Martin A.C."/>
            <person name="Harkess A."/>
            <person name="Leebens-Mack J."/>
            <person name="Louveau T."/>
            <person name="Stephenson M.J."/>
            <person name="Osbourn A."/>
        </authorList>
    </citation>
    <scope>NUCLEOTIDE SEQUENCE</scope>
    <source>
        <strain evidence="8">S10</strain>
    </source>
</reference>
<keyword evidence="4 6" id="KW-1133">Transmembrane helix</keyword>
<evidence type="ECO:0000256" key="5">
    <source>
        <dbReference type="ARBA" id="ARBA00023136"/>
    </source>
</evidence>
<keyword evidence="3 6" id="KW-0256">Endoplasmic reticulum</keyword>
<evidence type="ECO:0000256" key="1">
    <source>
        <dbReference type="ARBA" id="ARBA00004477"/>
    </source>
</evidence>
<accession>A0AAD7M5J6</accession>
<dbReference type="PROSITE" id="PS50845">
    <property type="entry name" value="RETICULON"/>
    <property type="match status" value="1"/>
</dbReference>
<evidence type="ECO:0000256" key="6">
    <source>
        <dbReference type="RuleBase" id="RU363132"/>
    </source>
</evidence>
<evidence type="ECO:0000313" key="8">
    <source>
        <dbReference type="EMBL" id="KAJ7970343.1"/>
    </source>
</evidence>
<proteinExistence type="predicted"/>
<comment type="caution">
    <text evidence="8">The sequence shown here is derived from an EMBL/GenBank/DDBJ whole genome shotgun (WGS) entry which is preliminary data.</text>
</comment>
<evidence type="ECO:0000259" key="7">
    <source>
        <dbReference type="PROSITE" id="PS50845"/>
    </source>
</evidence>
<name>A0AAD7M5J6_QUISA</name>
<protein>
    <recommendedName>
        <fullName evidence="6">Reticulon-like protein</fullName>
    </recommendedName>
</protein>
<dbReference type="InterPro" id="IPR045064">
    <property type="entry name" value="Reticulon-like"/>
</dbReference>
<sequence length="226" mass="25973">MSSSSSSDSDSETLSLANLFKHERPIHDILGGGKVADILLWRNRTVSAVLLIGMTAIWFLFEVVDYNLVTLLCHISITTMLVLFIWRTLADIFKWSPPKLPGIIVEDVAFKELASTFHRKFNQSVFMLFDIACGRDLGLFLMTILSLCILSVIGTYFSFLNFLYVGFLCMETLPFVYERNEEEINHLSGNIIREVRRMYRRFDKKFLNKIPRGPVKEKKIRTTGST</sequence>
<feature type="transmembrane region" description="Helical" evidence="6">
    <location>
        <begin position="67"/>
        <end position="86"/>
    </location>
</feature>
<evidence type="ECO:0000256" key="2">
    <source>
        <dbReference type="ARBA" id="ARBA00022692"/>
    </source>
</evidence>
<gene>
    <name evidence="8" type="ORF">O6P43_008544</name>
</gene>
<dbReference type="PANTHER" id="PTHR10994:SF85">
    <property type="entry name" value="RETICULON-LIKE PROTEIN B9"/>
    <property type="match status" value="1"/>
</dbReference>
<dbReference type="Proteomes" id="UP001163823">
    <property type="component" value="Chromosome 4"/>
</dbReference>
<dbReference type="InterPro" id="IPR003388">
    <property type="entry name" value="Reticulon"/>
</dbReference>
<evidence type="ECO:0000256" key="4">
    <source>
        <dbReference type="ARBA" id="ARBA00022989"/>
    </source>
</evidence>
<dbReference type="Pfam" id="PF02453">
    <property type="entry name" value="Reticulon"/>
    <property type="match status" value="1"/>
</dbReference>
<dbReference type="EMBL" id="JARAOO010000004">
    <property type="protein sequence ID" value="KAJ7970343.1"/>
    <property type="molecule type" value="Genomic_DNA"/>
</dbReference>
<keyword evidence="9" id="KW-1185">Reference proteome</keyword>
<dbReference type="GO" id="GO:0009617">
    <property type="term" value="P:response to bacterium"/>
    <property type="evidence" value="ECO:0007669"/>
    <property type="project" value="InterPro"/>
</dbReference>